<dbReference type="EC" id="4.3.3.6" evidence="7"/>
<evidence type="ECO:0000256" key="4">
    <source>
        <dbReference type="ARBA" id="ARBA00022962"/>
    </source>
</evidence>
<sequence length="207" mass="22403">MSSATPVIGVLALQGDVREHLVALAEADAQARPVRRAEELAELDGLVIPGGESTTMSKLALIFGVMEPLRQRVREGMPVYGTCAGMIMLADKILDGRDDQETVGGIDMVVRRNAFGRQNESFEYGVDFRGLEDGGPVHGVFIRAPWVESVGEGVEVLAQLDTGTEADHIVAVRQNNLLATSFHPELTGDHRVHGYFVDMVRTARHGG</sequence>
<feature type="active site" description="Charge relay system" evidence="7">
    <location>
        <position position="183"/>
    </location>
</feature>
<evidence type="ECO:0000256" key="3">
    <source>
        <dbReference type="ARBA" id="ARBA00022898"/>
    </source>
</evidence>
<feature type="active site" description="Nucleophile" evidence="7">
    <location>
        <position position="83"/>
    </location>
</feature>
<evidence type="ECO:0000256" key="7">
    <source>
        <dbReference type="HAMAP-Rule" id="MF_01615"/>
    </source>
</evidence>
<comment type="catalytic activity">
    <reaction evidence="7">
        <text>aldehydo-D-ribose 5-phosphate + D-glyceraldehyde 3-phosphate + L-glutamine = pyridoxal 5'-phosphate + L-glutamate + phosphate + 3 H2O + H(+)</text>
        <dbReference type="Rhea" id="RHEA:31507"/>
        <dbReference type="ChEBI" id="CHEBI:15377"/>
        <dbReference type="ChEBI" id="CHEBI:15378"/>
        <dbReference type="ChEBI" id="CHEBI:29985"/>
        <dbReference type="ChEBI" id="CHEBI:43474"/>
        <dbReference type="ChEBI" id="CHEBI:58273"/>
        <dbReference type="ChEBI" id="CHEBI:58359"/>
        <dbReference type="ChEBI" id="CHEBI:59776"/>
        <dbReference type="ChEBI" id="CHEBI:597326"/>
        <dbReference type="EC" id="4.3.3.6"/>
    </reaction>
</comment>
<comment type="pathway">
    <text evidence="7">Cofactor biosynthesis; pyridoxal 5'-phosphate biosynthesis.</text>
</comment>
<dbReference type="CDD" id="cd01749">
    <property type="entry name" value="GATase1_PB"/>
    <property type="match status" value="1"/>
</dbReference>
<dbReference type="InterPro" id="IPR021196">
    <property type="entry name" value="PdxT/SNO_CS"/>
</dbReference>
<evidence type="ECO:0000313" key="9">
    <source>
        <dbReference type="Proteomes" id="UP001596174"/>
    </source>
</evidence>
<keyword evidence="4 7" id="KW-0315">Glutamine amidotransferase</keyword>
<dbReference type="GO" id="GO:0036381">
    <property type="term" value="F:pyridoxal 5'-phosphate synthase (glutamine hydrolysing) activity"/>
    <property type="evidence" value="ECO:0007669"/>
    <property type="project" value="UniProtKB-EC"/>
</dbReference>
<evidence type="ECO:0000256" key="1">
    <source>
        <dbReference type="ARBA" id="ARBA00008345"/>
    </source>
</evidence>
<feature type="binding site" evidence="7">
    <location>
        <begin position="142"/>
        <end position="143"/>
    </location>
    <ligand>
        <name>L-glutamine</name>
        <dbReference type="ChEBI" id="CHEBI:58359"/>
    </ligand>
</feature>
<feature type="binding site" evidence="7">
    <location>
        <begin position="51"/>
        <end position="53"/>
    </location>
    <ligand>
        <name>L-glutamine</name>
        <dbReference type="ChEBI" id="CHEBI:58359"/>
    </ligand>
</feature>
<dbReference type="PANTHER" id="PTHR31559:SF0">
    <property type="entry name" value="PYRIDOXAL 5'-PHOSPHATE SYNTHASE SUBUNIT SNO1-RELATED"/>
    <property type="match status" value="1"/>
</dbReference>
<dbReference type="EMBL" id="JBHSQJ010000146">
    <property type="protein sequence ID" value="MFC5911064.1"/>
    <property type="molecule type" value="Genomic_DNA"/>
</dbReference>
<comment type="caution">
    <text evidence="8">The sequence shown here is derived from an EMBL/GenBank/DDBJ whole genome shotgun (WGS) entry which is preliminary data.</text>
</comment>
<dbReference type="InterPro" id="IPR029062">
    <property type="entry name" value="Class_I_gatase-like"/>
</dbReference>
<dbReference type="PROSITE" id="PS51274">
    <property type="entry name" value="GATASE_COBBQ"/>
    <property type="match status" value="1"/>
</dbReference>
<dbReference type="PANTHER" id="PTHR31559">
    <property type="entry name" value="PYRIDOXAL 5'-PHOSPHATE SYNTHASE SUBUNIT SNO"/>
    <property type="match status" value="1"/>
</dbReference>
<dbReference type="Gene3D" id="3.40.50.880">
    <property type="match status" value="1"/>
</dbReference>
<dbReference type="SUPFAM" id="SSF52317">
    <property type="entry name" value="Class I glutamine amidotransferase-like"/>
    <property type="match status" value="1"/>
</dbReference>
<dbReference type="Pfam" id="PF01174">
    <property type="entry name" value="SNO"/>
    <property type="match status" value="1"/>
</dbReference>
<evidence type="ECO:0000256" key="6">
    <source>
        <dbReference type="ARBA" id="ARBA00049534"/>
    </source>
</evidence>
<dbReference type="EC" id="3.5.1.2" evidence="7"/>
<gene>
    <name evidence="7 8" type="primary">pdxT</name>
    <name evidence="8" type="ORF">ACFP3V_28145</name>
</gene>
<proteinExistence type="inferred from homology"/>
<dbReference type="PROSITE" id="PS51130">
    <property type="entry name" value="PDXT_SNO_2"/>
    <property type="match status" value="1"/>
</dbReference>
<comment type="function">
    <text evidence="7">Catalyzes the hydrolysis of glutamine to glutamate and ammonia as part of the biosynthesis of pyridoxal 5'-phosphate. The resulting ammonia molecule is channeled to the active site of PdxS.</text>
</comment>
<comment type="similarity">
    <text evidence="1 7">Belongs to the glutaminase PdxT/SNO family.</text>
</comment>
<dbReference type="Proteomes" id="UP001596174">
    <property type="component" value="Unassembled WGS sequence"/>
</dbReference>
<keyword evidence="5 7" id="KW-0456">Lyase</keyword>
<dbReference type="PIRSF" id="PIRSF005639">
    <property type="entry name" value="Glut_amidoT_SNO"/>
    <property type="match status" value="1"/>
</dbReference>
<evidence type="ECO:0000256" key="5">
    <source>
        <dbReference type="ARBA" id="ARBA00023239"/>
    </source>
</evidence>
<reference evidence="9" key="1">
    <citation type="journal article" date="2019" name="Int. J. Syst. Evol. Microbiol.">
        <title>The Global Catalogue of Microorganisms (GCM) 10K type strain sequencing project: providing services to taxonomists for standard genome sequencing and annotation.</title>
        <authorList>
            <consortium name="The Broad Institute Genomics Platform"/>
            <consortium name="The Broad Institute Genome Sequencing Center for Infectious Disease"/>
            <person name="Wu L."/>
            <person name="Ma J."/>
        </authorList>
    </citation>
    <scope>NUCLEOTIDE SEQUENCE [LARGE SCALE GENOMIC DNA]</scope>
    <source>
        <strain evidence="9">JCM 4816</strain>
    </source>
</reference>
<dbReference type="RefSeq" id="WP_380589353.1">
    <property type="nucleotide sequence ID" value="NZ_JBHSQJ010000146.1"/>
</dbReference>
<evidence type="ECO:0000313" key="8">
    <source>
        <dbReference type="EMBL" id="MFC5911064.1"/>
    </source>
</evidence>
<dbReference type="GO" id="GO:0004359">
    <property type="term" value="F:glutaminase activity"/>
    <property type="evidence" value="ECO:0007669"/>
    <property type="project" value="UniProtKB-EC"/>
</dbReference>
<name>A0ABW1G906_9ACTN</name>
<dbReference type="NCBIfam" id="TIGR03800">
    <property type="entry name" value="PLP_synth_Pdx2"/>
    <property type="match status" value="1"/>
</dbReference>
<protein>
    <recommendedName>
        <fullName evidence="7">Pyridoxal 5'-phosphate synthase subunit PdxT</fullName>
        <ecNumber evidence="7">4.3.3.6</ecNumber>
    </recommendedName>
    <alternativeName>
        <fullName evidence="7">Pdx2</fullName>
    </alternativeName>
    <alternativeName>
        <fullName evidence="7">Pyridoxal 5'-phosphate synthase glutaminase subunit</fullName>
        <ecNumber evidence="7">3.5.1.2</ecNumber>
    </alternativeName>
</protein>
<feature type="active site" description="Charge relay system" evidence="7">
    <location>
        <position position="185"/>
    </location>
</feature>
<comment type="catalytic activity">
    <reaction evidence="6 7">
        <text>L-glutamine + H2O = L-glutamate + NH4(+)</text>
        <dbReference type="Rhea" id="RHEA:15889"/>
        <dbReference type="ChEBI" id="CHEBI:15377"/>
        <dbReference type="ChEBI" id="CHEBI:28938"/>
        <dbReference type="ChEBI" id="CHEBI:29985"/>
        <dbReference type="ChEBI" id="CHEBI:58359"/>
        <dbReference type="EC" id="3.5.1.2"/>
    </reaction>
</comment>
<comment type="subunit">
    <text evidence="7">In the presence of PdxS, forms a dodecamer of heterodimers. Only shows activity in the heterodimer.</text>
</comment>
<keyword evidence="9" id="KW-1185">Reference proteome</keyword>
<organism evidence="8 9">
    <name type="scientific">Streptacidiphilus monticola</name>
    <dbReference type="NCBI Taxonomy" id="2161674"/>
    <lineage>
        <taxon>Bacteria</taxon>
        <taxon>Bacillati</taxon>
        <taxon>Actinomycetota</taxon>
        <taxon>Actinomycetes</taxon>
        <taxon>Kitasatosporales</taxon>
        <taxon>Streptomycetaceae</taxon>
        <taxon>Streptacidiphilus</taxon>
    </lineage>
</organism>
<feature type="binding site" evidence="7">
    <location>
        <position position="112"/>
    </location>
    <ligand>
        <name>L-glutamine</name>
        <dbReference type="ChEBI" id="CHEBI:58359"/>
    </ligand>
</feature>
<accession>A0ABW1G906</accession>
<dbReference type="HAMAP" id="MF_01615">
    <property type="entry name" value="PdxT"/>
    <property type="match status" value="1"/>
</dbReference>
<dbReference type="InterPro" id="IPR002161">
    <property type="entry name" value="PdxT/SNO"/>
</dbReference>
<keyword evidence="2 7" id="KW-0378">Hydrolase</keyword>
<dbReference type="PROSITE" id="PS51273">
    <property type="entry name" value="GATASE_TYPE_1"/>
    <property type="match status" value="1"/>
</dbReference>
<dbReference type="PROSITE" id="PS01236">
    <property type="entry name" value="PDXT_SNO_1"/>
    <property type="match status" value="1"/>
</dbReference>
<evidence type="ECO:0000256" key="2">
    <source>
        <dbReference type="ARBA" id="ARBA00022801"/>
    </source>
</evidence>
<keyword evidence="3 7" id="KW-0663">Pyridoxal phosphate</keyword>